<evidence type="ECO:0000313" key="7">
    <source>
        <dbReference type="Proteomes" id="UP000295620"/>
    </source>
</evidence>
<dbReference type="PANTHER" id="PTHR45566:SF2">
    <property type="entry name" value="NARL SUBFAMILY"/>
    <property type="match status" value="1"/>
</dbReference>
<evidence type="ECO:0000259" key="5">
    <source>
        <dbReference type="PROSITE" id="PS50110"/>
    </source>
</evidence>
<dbReference type="PROSITE" id="PS50043">
    <property type="entry name" value="HTH_LUXR_2"/>
    <property type="match status" value="1"/>
</dbReference>
<sequence length="224" mass="25390">MPKEKIHIAIAEDQHLFRESLHALLSIQVNIRILLEEDNGKTFLEKIKAMELLPDIALIDINMPGLNGMELTEILRSDFPAIKVIILSVYKQDRLIAKMINSGACAYLNKNCDAAELFTAIDSVHKNGFYMTGEVLHAIRQTTSQTIKKIKGFNAVLEELTKREKEILELICKEYNSAEIADKLYLSIRTVEGHRNNLLLKTNSKNTAGLVMFALKHDLFQLLL</sequence>
<dbReference type="GO" id="GO:0000160">
    <property type="term" value="P:phosphorelay signal transduction system"/>
    <property type="evidence" value="ECO:0007669"/>
    <property type="project" value="InterPro"/>
</dbReference>
<dbReference type="SUPFAM" id="SSF46894">
    <property type="entry name" value="C-terminal effector domain of the bipartite response regulators"/>
    <property type="match status" value="1"/>
</dbReference>
<name>A0A4R6T084_9SPHI</name>
<dbReference type="Gene3D" id="3.40.50.2300">
    <property type="match status" value="1"/>
</dbReference>
<dbReference type="AlphaFoldDB" id="A0A4R6T084"/>
<dbReference type="InterPro" id="IPR058245">
    <property type="entry name" value="NreC/VraR/RcsB-like_REC"/>
</dbReference>
<proteinExistence type="predicted"/>
<evidence type="ECO:0000313" key="6">
    <source>
        <dbReference type="EMBL" id="TDQ11802.1"/>
    </source>
</evidence>
<keyword evidence="1 3" id="KW-0597">Phosphoprotein</keyword>
<dbReference type="SMART" id="SM00448">
    <property type="entry name" value="REC"/>
    <property type="match status" value="1"/>
</dbReference>
<dbReference type="InterPro" id="IPR051015">
    <property type="entry name" value="EvgA-like"/>
</dbReference>
<dbReference type="Proteomes" id="UP000295620">
    <property type="component" value="Unassembled WGS sequence"/>
</dbReference>
<dbReference type="CDD" id="cd06170">
    <property type="entry name" value="LuxR_C_like"/>
    <property type="match status" value="1"/>
</dbReference>
<dbReference type="Pfam" id="PF00072">
    <property type="entry name" value="Response_reg"/>
    <property type="match status" value="1"/>
</dbReference>
<dbReference type="InterPro" id="IPR011006">
    <property type="entry name" value="CheY-like_superfamily"/>
</dbReference>
<dbReference type="SUPFAM" id="SSF52172">
    <property type="entry name" value="CheY-like"/>
    <property type="match status" value="1"/>
</dbReference>
<dbReference type="PRINTS" id="PR00038">
    <property type="entry name" value="HTHLUXR"/>
</dbReference>
<accession>A0A4R6T084</accession>
<dbReference type="Pfam" id="PF00196">
    <property type="entry name" value="GerE"/>
    <property type="match status" value="1"/>
</dbReference>
<dbReference type="GO" id="GO:0006355">
    <property type="term" value="P:regulation of DNA-templated transcription"/>
    <property type="evidence" value="ECO:0007669"/>
    <property type="project" value="InterPro"/>
</dbReference>
<dbReference type="PROSITE" id="PS50110">
    <property type="entry name" value="RESPONSE_REGULATORY"/>
    <property type="match status" value="1"/>
</dbReference>
<keyword evidence="2" id="KW-0238">DNA-binding</keyword>
<dbReference type="GO" id="GO:0003677">
    <property type="term" value="F:DNA binding"/>
    <property type="evidence" value="ECO:0007669"/>
    <property type="project" value="UniProtKB-KW"/>
</dbReference>
<dbReference type="EMBL" id="SNYC01000003">
    <property type="protein sequence ID" value="TDQ11802.1"/>
    <property type="molecule type" value="Genomic_DNA"/>
</dbReference>
<feature type="modified residue" description="4-aspartylphosphate" evidence="3">
    <location>
        <position position="60"/>
    </location>
</feature>
<dbReference type="PANTHER" id="PTHR45566">
    <property type="entry name" value="HTH-TYPE TRANSCRIPTIONAL REGULATOR YHJB-RELATED"/>
    <property type="match status" value="1"/>
</dbReference>
<comment type="caution">
    <text evidence="6">The sequence shown here is derived from an EMBL/GenBank/DDBJ whole genome shotgun (WGS) entry which is preliminary data.</text>
</comment>
<keyword evidence="7" id="KW-1185">Reference proteome</keyword>
<dbReference type="InterPro" id="IPR016032">
    <property type="entry name" value="Sig_transdc_resp-reg_C-effctor"/>
</dbReference>
<dbReference type="InterPro" id="IPR001789">
    <property type="entry name" value="Sig_transdc_resp-reg_receiver"/>
</dbReference>
<organism evidence="6 7">
    <name type="scientific">Pedobacter metabolipauper</name>
    <dbReference type="NCBI Taxonomy" id="425513"/>
    <lineage>
        <taxon>Bacteria</taxon>
        <taxon>Pseudomonadati</taxon>
        <taxon>Bacteroidota</taxon>
        <taxon>Sphingobacteriia</taxon>
        <taxon>Sphingobacteriales</taxon>
        <taxon>Sphingobacteriaceae</taxon>
        <taxon>Pedobacter</taxon>
    </lineage>
</organism>
<dbReference type="SMART" id="SM00421">
    <property type="entry name" value="HTH_LUXR"/>
    <property type="match status" value="1"/>
</dbReference>
<reference evidence="6 7" key="1">
    <citation type="submission" date="2019-03" db="EMBL/GenBank/DDBJ databases">
        <title>Genomic Encyclopedia of Archaeal and Bacterial Type Strains, Phase II (KMG-II): from individual species to whole genera.</title>
        <authorList>
            <person name="Goeker M."/>
        </authorList>
    </citation>
    <scope>NUCLEOTIDE SEQUENCE [LARGE SCALE GENOMIC DNA]</scope>
    <source>
        <strain evidence="6 7">DSM 19035</strain>
    </source>
</reference>
<evidence type="ECO:0000256" key="2">
    <source>
        <dbReference type="ARBA" id="ARBA00023125"/>
    </source>
</evidence>
<evidence type="ECO:0000256" key="1">
    <source>
        <dbReference type="ARBA" id="ARBA00022553"/>
    </source>
</evidence>
<feature type="domain" description="HTH luxR-type" evidence="4">
    <location>
        <begin position="153"/>
        <end position="218"/>
    </location>
</feature>
<evidence type="ECO:0000256" key="3">
    <source>
        <dbReference type="PROSITE-ProRule" id="PRU00169"/>
    </source>
</evidence>
<feature type="domain" description="Response regulatory" evidence="5">
    <location>
        <begin position="7"/>
        <end position="125"/>
    </location>
</feature>
<protein>
    <submittedName>
        <fullName evidence="6">LuxR family two component transcriptional regulator</fullName>
    </submittedName>
</protein>
<dbReference type="RefSeq" id="WP_166664821.1">
    <property type="nucleotide sequence ID" value="NZ_SNYC01000003.1"/>
</dbReference>
<dbReference type="CDD" id="cd17535">
    <property type="entry name" value="REC_NarL-like"/>
    <property type="match status" value="1"/>
</dbReference>
<evidence type="ECO:0000259" key="4">
    <source>
        <dbReference type="PROSITE" id="PS50043"/>
    </source>
</evidence>
<dbReference type="InterPro" id="IPR000792">
    <property type="entry name" value="Tscrpt_reg_LuxR_C"/>
</dbReference>
<gene>
    <name evidence="6" type="ORF">ATK78_0931</name>
</gene>